<gene>
    <name evidence="1" type="ORF">PCOR1329_LOCUS9183</name>
</gene>
<reference evidence="1" key="1">
    <citation type="submission" date="2023-10" db="EMBL/GenBank/DDBJ databases">
        <authorList>
            <person name="Chen Y."/>
            <person name="Shah S."/>
            <person name="Dougan E. K."/>
            <person name="Thang M."/>
            <person name="Chan C."/>
        </authorList>
    </citation>
    <scope>NUCLEOTIDE SEQUENCE [LARGE SCALE GENOMIC DNA]</scope>
</reference>
<comment type="caution">
    <text evidence="1">The sequence shown here is derived from an EMBL/GenBank/DDBJ whole genome shotgun (WGS) entry which is preliminary data.</text>
</comment>
<sequence>MCHPGRAWSRAVDSHRPRRPALLSPQRERVWQDPETVGAMAAVEGDACPPDEHKRFQTIVCRVEETCGCADTLCKLDWCAGYVHEWRKEFAACTLKGCGPA</sequence>
<keyword evidence="2" id="KW-1185">Reference proteome</keyword>
<evidence type="ECO:0000313" key="1">
    <source>
        <dbReference type="EMBL" id="CAK0801258.1"/>
    </source>
</evidence>
<accession>A0ABN9Q6Y0</accession>
<proteinExistence type="predicted"/>
<organism evidence="1 2">
    <name type="scientific">Prorocentrum cordatum</name>
    <dbReference type="NCBI Taxonomy" id="2364126"/>
    <lineage>
        <taxon>Eukaryota</taxon>
        <taxon>Sar</taxon>
        <taxon>Alveolata</taxon>
        <taxon>Dinophyceae</taxon>
        <taxon>Prorocentrales</taxon>
        <taxon>Prorocentraceae</taxon>
        <taxon>Prorocentrum</taxon>
    </lineage>
</organism>
<name>A0ABN9Q6Y0_9DINO</name>
<dbReference type="Proteomes" id="UP001189429">
    <property type="component" value="Unassembled WGS sequence"/>
</dbReference>
<protein>
    <submittedName>
        <fullName evidence="1">Uncharacterized protein</fullName>
    </submittedName>
</protein>
<evidence type="ECO:0000313" key="2">
    <source>
        <dbReference type="Proteomes" id="UP001189429"/>
    </source>
</evidence>
<dbReference type="EMBL" id="CAUYUJ010002545">
    <property type="protein sequence ID" value="CAK0801258.1"/>
    <property type="molecule type" value="Genomic_DNA"/>
</dbReference>